<evidence type="ECO:0000313" key="3">
    <source>
        <dbReference type="Proteomes" id="UP000199025"/>
    </source>
</evidence>
<dbReference type="Proteomes" id="UP000199025">
    <property type="component" value="Unassembled WGS sequence"/>
</dbReference>
<dbReference type="Gene3D" id="3.40.50.360">
    <property type="match status" value="1"/>
</dbReference>
<evidence type="ECO:0000313" key="2">
    <source>
        <dbReference type="EMBL" id="SFI64357.1"/>
    </source>
</evidence>
<reference evidence="2 3" key="1">
    <citation type="submission" date="2016-10" db="EMBL/GenBank/DDBJ databases">
        <authorList>
            <person name="de Groot N.N."/>
        </authorList>
    </citation>
    <scope>NUCLEOTIDE SEQUENCE [LARGE SCALE GENOMIC DNA]</scope>
    <source>
        <strain evidence="2 3">DSM 44468</strain>
    </source>
</reference>
<dbReference type="Pfam" id="PF12724">
    <property type="entry name" value="Flavodoxin_5"/>
    <property type="match status" value="1"/>
</dbReference>
<feature type="domain" description="Flavodoxin" evidence="1">
    <location>
        <begin position="4"/>
        <end position="132"/>
    </location>
</feature>
<dbReference type="STRING" id="115433.SAMN05421835_101299"/>
<sequence>MKVLVTVGSRHGATLEIADEIGRRLREALTLLGELPEVDVRPAVFVAEVDEYHAVVLGSSVYHGRWVESARELAEREHEALVARPVWLFSSGACGSPPAVRLDGEELTRLRELTGAHQHRAFIGALDWRRLDPGELSEASAVASSGGFGDYRNWPEFRHWADTIATTLWAATALDPHLVG</sequence>
<dbReference type="AlphaFoldDB" id="A0A1I3JVQ4"/>
<dbReference type="RefSeq" id="WP_177228492.1">
    <property type="nucleotide sequence ID" value="NZ_CBDQZW010000009.1"/>
</dbReference>
<name>A0A1I3JVQ4_9PSEU</name>
<dbReference type="SUPFAM" id="SSF52218">
    <property type="entry name" value="Flavoproteins"/>
    <property type="match status" value="1"/>
</dbReference>
<proteinExistence type="predicted"/>
<dbReference type="EMBL" id="FORP01000001">
    <property type="protein sequence ID" value="SFI64357.1"/>
    <property type="molecule type" value="Genomic_DNA"/>
</dbReference>
<evidence type="ECO:0000259" key="1">
    <source>
        <dbReference type="Pfam" id="PF12724"/>
    </source>
</evidence>
<dbReference type="InterPro" id="IPR026816">
    <property type="entry name" value="Flavodoxin_dom"/>
</dbReference>
<protein>
    <submittedName>
        <fullName evidence="2">Menaquinone-dependent protoporphyrinogen oxidase</fullName>
    </submittedName>
</protein>
<dbReference type="InterPro" id="IPR029039">
    <property type="entry name" value="Flavoprotein-like_sf"/>
</dbReference>
<organism evidence="2 3">
    <name type="scientific">Amycolatopsis sacchari</name>
    <dbReference type="NCBI Taxonomy" id="115433"/>
    <lineage>
        <taxon>Bacteria</taxon>
        <taxon>Bacillati</taxon>
        <taxon>Actinomycetota</taxon>
        <taxon>Actinomycetes</taxon>
        <taxon>Pseudonocardiales</taxon>
        <taxon>Pseudonocardiaceae</taxon>
        <taxon>Amycolatopsis</taxon>
    </lineage>
</organism>
<keyword evidence="3" id="KW-1185">Reference proteome</keyword>
<gene>
    <name evidence="2" type="ORF">SAMN05421835_101299</name>
</gene>
<accession>A0A1I3JVQ4</accession>